<dbReference type="SUPFAM" id="SSF51261">
    <property type="entry name" value="Duplicated hybrid motif"/>
    <property type="match status" value="1"/>
</dbReference>
<dbReference type="Proteomes" id="UP000722989">
    <property type="component" value="Unassembled WGS sequence"/>
</dbReference>
<dbReference type="Gene3D" id="2.70.70.10">
    <property type="entry name" value="Glucose Permease (Domain IIA)"/>
    <property type="match status" value="1"/>
</dbReference>
<name>A0ABX0XT87_9ACTN</name>
<accession>A0ABX0XT87</accession>
<reference evidence="2 3" key="1">
    <citation type="submission" date="2020-03" db="EMBL/GenBank/DDBJ databases">
        <title>WGS of the type strain of Planosporangium spp.</title>
        <authorList>
            <person name="Thawai C."/>
        </authorList>
    </citation>
    <scope>NUCLEOTIDE SEQUENCE [LARGE SCALE GENOMIC DNA]</scope>
    <source>
        <strain evidence="2 3">TBRC 5610</strain>
    </source>
</reference>
<gene>
    <name evidence="2" type="ORF">HC031_05595</name>
</gene>
<evidence type="ECO:0000259" key="1">
    <source>
        <dbReference type="Pfam" id="PF01551"/>
    </source>
</evidence>
<feature type="domain" description="M23ase beta-sheet core" evidence="1">
    <location>
        <begin position="243"/>
        <end position="356"/>
    </location>
</feature>
<dbReference type="PANTHER" id="PTHR21666:SF270">
    <property type="entry name" value="MUREIN HYDROLASE ACTIVATOR ENVC"/>
    <property type="match status" value="1"/>
</dbReference>
<dbReference type="EMBL" id="JAATVY010000003">
    <property type="protein sequence ID" value="NJC69193.1"/>
    <property type="molecule type" value="Genomic_DNA"/>
</dbReference>
<protein>
    <submittedName>
        <fullName evidence="2">M23 family metallopeptidase</fullName>
    </submittedName>
</protein>
<dbReference type="Pfam" id="PF01551">
    <property type="entry name" value="Peptidase_M23"/>
    <property type="match status" value="1"/>
</dbReference>
<keyword evidence="3" id="KW-1185">Reference proteome</keyword>
<organism evidence="2 3">
    <name type="scientific">Planosporangium thailandense</name>
    <dbReference type="NCBI Taxonomy" id="765197"/>
    <lineage>
        <taxon>Bacteria</taxon>
        <taxon>Bacillati</taxon>
        <taxon>Actinomycetota</taxon>
        <taxon>Actinomycetes</taxon>
        <taxon>Micromonosporales</taxon>
        <taxon>Micromonosporaceae</taxon>
        <taxon>Planosporangium</taxon>
    </lineage>
</organism>
<dbReference type="PANTHER" id="PTHR21666">
    <property type="entry name" value="PEPTIDASE-RELATED"/>
    <property type="match status" value="1"/>
</dbReference>
<dbReference type="InterPro" id="IPR011055">
    <property type="entry name" value="Dup_hybrid_motif"/>
</dbReference>
<proteinExistence type="predicted"/>
<evidence type="ECO:0000313" key="2">
    <source>
        <dbReference type="EMBL" id="NJC69193.1"/>
    </source>
</evidence>
<dbReference type="InterPro" id="IPR016047">
    <property type="entry name" value="M23ase_b-sheet_dom"/>
</dbReference>
<comment type="caution">
    <text evidence="2">The sequence shown here is derived from an EMBL/GenBank/DDBJ whole genome shotgun (WGS) entry which is preliminary data.</text>
</comment>
<dbReference type="CDD" id="cd12797">
    <property type="entry name" value="M23_peptidase"/>
    <property type="match status" value="1"/>
</dbReference>
<evidence type="ECO:0000313" key="3">
    <source>
        <dbReference type="Proteomes" id="UP000722989"/>
    </source>
</evidence>
<dbReference type="InterPro" id="IPR050570">
    <property type="entry name" value="Cell_wall_metabolism_enzyme"/>
</dbReference>
<sequence length="384" mass="40153">MTAESNEPRRARIGLVVALAAALALLCCGGGSAAFFLDGLNGSTTSQAFGADCGKKGLVVDPNHTFDRIGSLDDAQMRNAATIIAVGQKMNVPPRGWVIAIATALQESVLTNLGYLGARNDHDSLGLFQQRPSQGWGSPEQIMDPQYSSRKFYEHLVAIHDWDKMRLTDAAQAVQRSAYPDAYAKHESLAASIVNKLADGAARAAGSLVNLRCVFPGEISASGWTVPVSAHIVSGFRTPDRPSHFGVDLAVAKGTEVHAASAGVVITAECNAHTSNGGPWSCNIDGSTAIGGCGWYVEILHAGNVITRYCHMVRRPEVTVGQTVTAGQLIGYSGSSGNSSGPHLHFEVHLNGDSSNNGAIDPVPFMQQMGVPLGVTAPSGAPSP</sequence>
<dbReference type="RefSeq" id="WP_167924108.1">
    <property type="nucleotide sequence ID" value="NZ_JAATVY010000003.1"/>
</dbReference>